<evidence type="ECO:0000256" key="5">
    <source>
        <dbReference type="HAMAP-Rule" id="MF_02126"/>
    </source>
</evidence>
<dbReference type="AlphaFoldDB" id="A4BI77"/>
<comment type="similarity">
    <text evidence="5">Belongs to the protein N5-glutamine methyltransferase family. PrmC subfamily.</text>
</comment>
<dbReference type="GO" id="GO:0003676">
    <property type="term" value="F:nucleic acid binding"/>
    <property type="evidence" value="ECO:0007669"/>
    <property type="project" value="InterPro"/>
</dbReference>
<evidence type="ECO:0000313" key="9">
    <source>
        <dbReference type="Proteomes" id="UP000005953"/>
    </source>
</evidence>
<evidence type="ECO:0000313" key="8">
    <source>
        <dbReference type="EMBL" id="EAR08220.1"/>
    </source>
</evidence>
<dbReference type="Gene3D" id="1.10.8.10">
    <property type="entry name" value="DNA helicase RuvA subunit, C-terminal domain"/>
    <property type="match status" value="1"/>
</dbReference>
<evidence type="ECO:0000259" key="7">
    <source>
        <dbReference type="Pfam" id="PF17827"/>
    </source>
</evidence>
<feature type="binding site" evidence="5">
    <location>
        <position position="138"/>
    </location>
    <ligand>
        <name>S-adenosyl-L-methionine</name>
        <dbReference type="ChEBI" id="CHEBI:59789"/>
    </ligand>
</feature>
<dbReference type="Proteomes" id="UP000005953">
    <property type="component" value="Unassembled WGS sequence"/>
</dbReference>
<feature type="binding site" evidence="5">
    <location>
        <position position="165"/>
    </location>
    <ligand>
        <name>S-adenosyl-L-methionine</name>
        <dbReference type="ChEBI" id="CHEBI:59789"/>
    </ligand>
</feature>
<dbReference type="InterPro" id="IPR040758">
    <property type="entry name" value="PrmC_N"/>
</dbReference>
<dbReference type="GO" id="GO:0032259">
    <property type="term" value="P:methylation"/>
    <property type="evidence" value="ECO:0007669"/>
    <property type="project" value="UniProtKB-KW"/>
</dbReference>
<feature type="domain" description="Release factor glutamine methyltransferase N-terminal" evidence="7">
    <location>
        <begin position="16"/>
        <end position="71"/>
    </location>
</feature>
<dbReference type="GO" id="GO:0102559">
    <property type="term" value="F:peptide chain release factor N(5)-glutamine methyltransferase activity"/>
    <property type="evidence" value="ECO:0007669"/>
    <property type="project" value="UniProtKB-EC"/>
</dbReference>
<keyword evidence="2 5" id="KW-0808">Transferase</keyword>
<dbReference type="InterPro" id="IPR050320">
    <property type="entry name" value="N5-glutamine_MTase"/>
</dbReference>
<dbReference type="EC" id="2.1.1.297" evidence="5"/>
<dbReference type="InterPro" id="IPR002052">
    <property type="entry name" value="DNA_methylase_N6_adenine_CS"/>
</dbReference>
<keyword evidence="1 5" id="KW-0489">Methyltransferase</keyword>
<dbReference type="NCBIfam" id="TIGR00536">
    <property type="entry name" value="hemK_fam"/>
    <property type="match status" value="1"/>
</dbReference>
<evidence type="ECO:0000259" key="6">
    <source>
        <dbReference type="Pfam" id="PF13847"/>
    </source>
</evidence>
<dbReference type="HOGENOM" id="CLU_018398_3_0_6"/>
<dbReference type="PANTHER" id="PTHR18895:SF74">
    <property type="entry name" value="MTRF1L RELEASE FACTOR GLUTAMINE METHYLTRANSFERASE"/>
    <property type="match status" value="1"/>
</dbReference>
<dbReference type="NCBIfam" id="TIGR03534">
    <property type="entry name" value="RF_mod_PrmC"/>
    <property type="match status" value="1"/>
</dbReference>
<dbReference type="Pfam" id="PF13847">
    <property type="entry name" value="Methyltransf_31"/>
    <property type="match status" value="1"/>
</dbReference>
<dbReference type="CDD" id="cd02440">
    <property type="entry name" value="AdoMet_MTases"/>
    <property type="match status" value="1"/>
</dbReference>
<reference evidence="8 9" key="1">
    <citation type="submission" date="2006-02" db="EMBL/GenBank/DDBJ databases">
        <authorList>
            <person name="Pinhassi J."/>
            <person name="Pedros-Alio C."/>
            <person name="Ferriera S."/>
            <person name="Johnson J."/>
            <person name="Kravitz S."/>
            <person name="Halpern A."/>
            <person name="Remington K."/>
            <person name="Beeson K."/>
            <person name="Tran B."/>
            <person name="Rogers Y.-H."/>
            <person name="Friedman R."/>
            <person name="Venter J.C."/>
        </authorList>
    </citation>
    <scope>NUCLEOTIDE SEQUENCE [LARGE SCALE GENOMIC DNA]</scope>
    <source>
        <strain evidence="8 9">MED297</strain>
    </source>
</reference>
<dbReference type="PANTHER" id="PTHR18895">
    <property type="entry name" value="HEMK METHYLTRANSFERASE"/>
    <property type="match status" value="1"/>
</dbReference>
<feature type="domain" description="Methyltransferase" evidence="6">
    <location>
        <begin position="108"/>
        <end position="239"/>
    </location>
</feature>
<comment type="function">
    <text evidence="5">Methylates the class 1 translation termination release factors RF1/PrfA and RF2/PrfB on the glutamine residue of the universally conserved GGQ motif.</text>
</comment>
<evidence type="ECO:0000256" key="4">
    <source>
        <dbReference type="ARBA" id="ARBA00048391"/>
    </source>
</evidence>
<dbReference type="HAMAP" id="MF_02126">
    <property type="entry name" value="RF_methyltr_PrmC"/>
    <property type="match status" value="1"/>
</dbReference>
<dbReference type="Pfam" id="PF17827">
    <property type="entry name" value="PrmC_N"/>
    <property type="match status" value="1"/>
</dbReference>
<sequence>MSRALGQLRRVAIEQGLDALDVDVLLATVLEKPRSFLYAWPEHELSEAQHHRFQDGCQRRLSGEPVAYIVGEREFWSLPLKTAPHTLIPRPDTEVLVEQVLADAPDGEYRCVDLGTGTGAIALALKSERPKWQVEGIDRVPEAVALATENAQRLGLDVTFRVGNWCADLADDSIDILVSNPPYIDADDEHLSQGDVRFEPESALVADQHGLADISIIVDQAQRCLRPGGGVFIEHGWQQGDAVRALLQDAGFLRVDTRRDYGNQERVTFGWKRST</sequence>
<proteinExistence type="inferred from homology"/>
<comment type="catalytic activity">
    <reaction evidence="4 5">
        <text>L-glutaminyl-[peptide chain release factor] + S-adenosyl-L-methionine = N(5)-methyl-L-glutaminyl-[peptide chain release factor] + S-adenosyl-L-homocysteine + H(+)</text>
        <dbReference type="Rhea" id="RHEA:42896"/>
        <dbReference type="Rhea" id="RHEA-COMP:10271"/>
        <dbReference type="Rhea" id="RHEA-COMP:10272"/>
        <dbReference type="ChEBI" id="CHEBI:15378"/>
        <dbReference type="ChEBI" id="CHEBI:30011"/>
        <dbReference type="ChEBI" id="CHEBI:57856"/>
        <dbReference type="ChEBI" id="CHEBI:59789"/>
        <dbReference type="ChEBI" id="CHEBI:61891"/>
        <dbReference type="EC" id="2.1.1.297"/>
    </reaction>
</comment>
<dbReference type="STRING" id="314283.MED297_14815"/>
<name>A4BI77_9GAMM</name>
<comment type="caution">
    <text evidence="8">The sequence shown here is derived from an EMBL/GenBank/DDBJ whole genome shotgun (WGS) entry which is preliminary data.</text>
</comment>
<organism evidence="8 9">
    <name type="scientific">Reinekea blandensis MED297</name>
    <dbReference type="NCBI Taxonomy" id="314283"/>
    <lineage>
        <taxon>Bacteria</taxon>
        <taxon>Pseudomonadati</taxon>
        <taxon>Pseudomonadota</taxon>
        <taxon>Gammaproteobacteria</taxon>
        <taxon>Oceanospirillales</taxon>
        <taxon>Saccharospirillaceae</taxon>
        <taxon>Reinekea</taxon>
    </lineage>
</organism>
<dbReference type="InterPro" id="IPR004556">
    <property type="entry name" value="HemK-like"/>
</dbReference>
<dbReference type="PROSITE" id="PS00092">
    <property type="entry name" value="N6_MTASE"/>
    <property type="match status" value="1"/>
</dbReference>
<keyword evidence="9" id="KW-1185">Reference proteome</keyword>
<gene>
    <name evidence="5" type="primary">prmC</name>
    <name evidence="8" type="ORF">MED297_14815</name>
</gene>
<feature type="binding site" evidence="5">
    <location>
        <begin position="180"/>
        <end position="183"/>
    </location>
    <ligand>
        <name>substrate</name>
    </ligand>
</feature>
<evidence type="ECO:0000256" key="1">
    <source>
        <dbReference type="ARBA" id="ARBA00022603"/>
    </source>
</evidence>
<feature type="binding site" evidence="5">
    <location>
        <begin position="115"/>
        <end position="119"/>
    </location>
    <ligand>
        <name>S-adenosyl-L-methionine</name>
        <dbReference type="ChEBI" id="CHEBI:59789"/>
    </ligand>
</feature>
<dbReference type="InterPro" id="IPR025714">
    <property type="entry name" value="Methyltranfer_dom"/>
</dbReference>
<feature type="binding site" evidence="5">
    <location>
        <position position="180"/>
    </location>
    <ligand>
        <name>S-adenosyl-L-methionine</name>
        <dbReference type="ChEBI" id="CHEBI:59789"/>
    </ligand>
</feature>
<dbReference type="Gene3D" id="3.40.50.150">
    <property type="entry name" value="Vaccinia Virus protein VP39"/>
    <property type="match status" value="1"/>
</dbReference>
<dbReference type="RefSeq" id="WP_008043012.1">
    <property type="nucleotide sequence ID" value="NZ_CH724149.1"/>
</dbReference>
<dbReference type="SUPFAM" id="SSF53335">
    <property type="entry name" value="S-adenosyl-L-methionine-dependent methyltransferases"/>
    <property type="match status" value="1"/>
</dbReference>
<dbReference type="FunFam" id="3.40.50.150:FF:000053">
    <property type="entry name" value="Release factor glutamine methyltransferase"/>
    <property type="match status" value="1"/>
</dbReference>
<evidence type="ECO:0000256" key="2">
    <source>
        <dbReference type="ARBA" id="ARBA00022679"/>
    </source>
</evidence>
<dbReference type="InterPro" id="IPR029063">
    <property type="entry name" value="SAM-dependent_MTases_sf"/>
</dbReference>
<protein>
    <recommendedName>
        <fullName evidence="5">Release factor glutamine methyltransferase</fullName>
        <shortName evidence="5">RF MTase</shortName>
        <ecNumber evidence="5">2.1.1.297</ecNumber>
    </recommendedName>
    <alternativeName>
        <fullName evidence="5">N5-glutamine methyltransferase PrmC</fullName>
    </alternativeName>
    <alternativeName>
        <fullName evidence="5">Protein-(glutamine-N5) MTase PrmC</fullName>
    </alternativeName>
    <alternativeName>
        <fullName evidence="5">Protein-glutamine N-methyltransferase PrmC</fullName>
    </alternativeName>
</protein>
<dbReference type="InterPro" id="IPR019874">
    <property type="entry name" value="RF_methyltr_PrmC"/>
</dbReference>
<keyword evidence="3 5" id="KW-0949">S-adenosyl-L-methionine</keyword>
<evidence type="ECO:0000256" key="3">
    <source>
        <dbReference type="ARBA" id="ARBA00022691"/>
    </source>
</evidence>
<dbReference type="EMBL" id="AAOE01000024">
    <property type="protein sequence ID" value="EAR08220.1"/>
    <property type="molecule type" value="Genomic_DNA"/>
</dbReference>
<accession>A4BI77</accession>